<dbReference type="AlphaFoldDB" id="A0A1M5N1A8"/>
<organism evidence="2 3">
    <name type="scientific">Thermosyntropha lipolytica DSM 11003</name>
    <dbReference type="NCBI Taxonomy" id="1123382"/>
    <lineage>
        <taxon>Bacteria</taxon>
        <taxon>Bacillati</taxon>
        <taxon>Bacillota</taxon>
        <taxon>Clostridia</taxon>
        <taxon>Eubacteriales</taxon>
        <taxon>Syntrophomonadaceae</taxon>
        <taxon>Thermosyntropha</taxon>
    </lineage>
</organism>
<keyword evidence="3" id="KW-1185">Reference proteome</keyword>
<gene>
    <name evidence="2" type="ORF">SAMN02745221_01069</name>
</gene>
<keyword evidence="1" id="KW-0175">Coiled coil</keyword>
<dbReference type="STRING" id="1123382.SAMN02745221_01069"/>
<accession>A0A1M5N1A8</accession>
<evidence type="ECO:0000256" key="1">
    <source>
        <dbReference type="SAM" id="Coils"/>
    </source>
</evidence>
<feature type="coiled-coil region" evidence="1">
    <location>
        <begin position="242"/>
        <end position="287"/>
    </location>
</feature>
<dbReference type="RefSeq" id="WP_073091099.1">
    <property type="nucleotide sequence ID" value="NZ_FQWY01000014.1"/>
</dbReference>
<dbReference type="EMBL" id="FQWY01000014">
    <property type="protein sequence ID" value="SHG83235.1"/>
    <property type="molecule type" value="Genomic_DNA"/>
</dbReference>
<dbReference type="Proteomes" id="UP000242329">
    <property type="component" value="Unassembled WGS sequence"/>
</dbReference>
<evidence type="ECO:0000313" key="2">
    <source>
        <dbReference type="EMBL" id="SHG83235.1"/>
    </source>
</evidence>
<dbReference type="OrthoDB" id="2078710at2"/>
<protein>
    <submittedName>
        <fullName evidence="2">Uncharacterized protein</fullName>
    </submittedName>
</protein>
<reference evidence="3" key="1">
    <citation type="submission" date="2016-11" db="EMBL/GenBank/DDBJ databases">
        <authorList>
            <person name="Varghese N."/>
            <person name="Submissions S."/>
        </authorList>
    </citation>
    <scope>NUCLEOTIDE SEQUENCE [LARGE SCALE GENOMIC DNA]</scope>
    <source>
        <strain evidence="3">DSM 11003</strain>
    </source>
</reference>
<sequence>MFFTFLNKENPCCLDFSIFQSYPPAKVLFYFYNAALKIPVEYYLKLSEEAQPTSCQKAWLSFLEDNLKIIEDIENFVANEYLENLGPYYYPFTNTCFYFIKGKEEERITAEDLSILENLRQSPDMDKEIHDYYKARKNSKKPYKTKEELLKDINMCIASLKETEILNRHINFLHKLLENRSGILEQEEIMPFKPDNIPSKPQKPEKTGVNKENLIFFNFSKKTKAKSSEIYHQERKIYFIRYREYEKACDRYKEVLKDWENIKQEFINKCEQEIREIEHRLKQAHRALDVYNTIIERSFIHSNYQEVKTLEAFKNYLETGRAISLQECMNIYEEEKYWQEIRDSQYRIENTIYFLQNINLAEYREEEILSQLRSLENKVENKLLPG</sequence>
<proteinExistence type="predicted"/>
<evidence type="ECO:0000313" key="3">
    <source>
        <dbReference type="Proteomes" id="UP000242329"/>
    </source>
</evidence>
<name>A0A1M5N1A8_9FIRM</name>